<dbReference type="Proteomes" id="UP000542813">
    <property type="component" value="Unassembled WGS sequence"/>
</dbReference>
<comment type="caution">
    <text evidence="1">The sequence shown here is derived from an EMBL/GenBank/DDBJ whole genome shotgun (WGS) entry which is preliminary data.</text>
</comment>
<proteinExistence type="predicted"/>
<evidence type="ECO:0008006" key="3">
    <source>
        <dbReference type="Google" id="ProtNLM"/>
    </source>
</evidence>
<organism evidence="1 2">
    <name type="scientific">Jiangella mangrovi</name>
    <dbReference type="NCBI Taxonomy" id="1524084"/>
    <lineage>
        <taxon>Bacteria</taxon>
        <taxon>Bacillati</taxon>
        <taxon>Actinomycetota</taxon>
        <taxon>Actinomycetes</taxon>
        <taxon>Jiangellales</taxon>
        <taxon>Jiangellaceae</taxon>
        <taxon>Jiangella</taxon>
    </lineage>
</organism>
<gene>
    <name evidence="1" type="ORF">HD601_002977</name>
</gene>
<evidence type="ECO:0000313" key="2">
    <source>
        <dbReference type="Proteomes" id="UP000542813"/>
    </source>
</evidence>
<accession>A0A7W9GQZ7</accession>
<reference evidence="1 2" key="1">
    <citation type="submission" date="2020-08" db="EMBL/GenBank/DDBJ databases">
        <title>Sequencing the genomes of 1000 actinobacteria strains.</title>
        <authorList>
            <person name="Klenk H.-P."/>
        </authorList>
    </citation>
    <scope>NUCLEOTIDE SEQUENCE [LARGE SCALE GENOMIC DNA]</scope>
    <source>
        <strain evidence="1 2">DSM 102122</strain>
    </source>
</reference>
<dbReference type="EMBL" id="JACHMM010000001">
    <property type="protein sequence ID" value="MBB5788402.1"/>
    <property type="molecule type" value="Genomic_DNA"/>
</dbReference>
<protein>
    <recommendedName>
        <fullName evidence="3">Glycosyltransferase</fullName>
    </recommendedName>
</protein>
<dbReference type="RefSeq" id="WP_184823054.1">
    <property type="nucleotide sequence ID" value="NZ_JACHMM010000001.1"/>
</dbReference>
<evidence type="ECO:0000313" key="1">
    <source>
        <dbReference type="EMBL" id="MBB5788402.1"/>
    </source>
</evidence>
<keyword evidence="2" id="KW-1185">Reference proteome</keyword>
<sequence length="154" mass="16384">MKTVILTTNPRLSPALITETRTKMGAADLPVDVVSWGPASAPLDDVAGTHLVVGPPKPARPTSLPGKVVRKLDRSKPGRALSRIVRGGLSRQFWARIRRSDDARRLLSGADVIVALDVASIRSAWSIARRRPDVVAVYGAAAAAQHVERLTAAG</sequence>
<name>A0A7W9GQZ7_9ACTN</name>
<dbReference type="AlphaFoldDB" id="A0A7W9GQZ7"/>